<dbReference type="Gene3D" id="1.10.10.10">
    <property type="entry name" value="Winged helix-like DNA-binding domain superfamily/Winged helix DNA-binding domain"/>
    <property type="match status" value="1"/>
</dbReference>
<evidence type="ECO:0000313" key="6">
    <source>
        <dbReference type="Proteomes" id="UP000588586"/>
    </source>
</evidence>
<keyword evidence="2" id="KW-0238">DNA-binding</keyword>
<keyword evidence="1" id="KW-0805">Transcription regulation</keyword>
<evidence type="ECO:0000259" key="4">
    <source>
        <dbReference type="PROSITE" id="PS50949"/>
    </source>
</evidence>
<dbReference type="PANTHER" id="PTHR44846:SF1">
    <property type="entry name" value="MANNOSYL-D-GLYCERATE TRANSPORT_METABOLISM SYSTEM REPRESSOR MNGR-RELATED"/>
    <property type="match status" value="1"/>
</dbReference>
<evidence type="ECO:0000256" key="3">
    <source>
        <dbReference type="ARBA" id="ARBA00023163"/>
    </source>
</evidence>
<accession>A0A849HKE6</accession>
<feature type="domain" description="HTH gntR-type" evidence="4">
    <location>
        <begin position="17"/>
        <end position="83"/>
    </location>
</feature>
<sequence length="260" mass="28874">MHEPLHGPQAEVGAARVPKWELLHRELLQRIGEGEFSDGFPGEHELSQTYDVSRHTVREALRRLREAGVLDSARGRVTQVRPRAIEQNLGGLYSLFREVEAQGHVQRSDVITISLTTEPLAAHALGMDVSTQFFHLERLRRSDGEPLAHDKVWIPSAIATPLMEADFTHAALYDELTRRCGVRPTGGSERIAAVVPTAAQRGLLGLEQGIACFEIERHGRVGDQPPIEYRRSLVRADRYALLTSWTPNGFRLGAIADAPS</sequence>
<dbReference type="PRINTS" id="PR00035">
    <property type="entry name" value="HTHGNTR"/>
</dbReference>
<dbReference type="SUPFAM" id="SSF64288">
    <property type="entry name" value="Chorismate lyase-like"/>
    <property type="match status" value="1"/>
</dbReference>
<dbReference type="AlphaFoldDB" id="A0A849HKE6"/>
<dbReference type="Gene3D" id="3.40.1410.10">
    <property type="entry name" value="Chorismate lyase-like"/>
    <property type="match status" value="1"/>
</dbReference>
<dbReference type="InterPro" id="IPR050679">
    <property type="entry name" value="Bact_HTH_transcr_reg"/>
</dbReference>
<dbReference type="GO" id="GO:0003677">
    <property type="term" value="F:DNA binding"/>
    <property type="evidence" value="ECO:0007669"/>
    <property type="project" value="UniProtKB-KW"/>
</dbReference>
<dbReference type="InterPro" id="IPR036388">
    <property type="entry name" value="WH-like_DNA-bd_sf"/>
</dbReference>
<dbReference type="GO" id="GO:0045892">
    <property type="term" value="P:negative regulation of DNA-templated transcription"/>
    <property type="evidence" value="ECO:0007669"/>
    <property type="project" value="TreeGrafter"/>
</dbReference>
<dbReference type="InterPro" id="IPR036390">
    <property type="entry name" value="WH_DNA-bd_sf"/>
</dbReference>
<protein>
    <submittedName>
        <fullName evidence="5">GntR family transcriptional regulator</fullName>
    </submittedName>
</protein>
<comment type="caution">
    <text evidence="5">The sequence shown here is derived from an EMBL/GenBank/DDBJ whole genome shotgun (WGS) entry which is preliminary data.</text>
</comment>
<dbReference type="RefSeq" id="WP_171244038.1">
    <property type="nucleotide sequence ID" value="NZ_JABEPQ010000002.1"/>
</dbReference>
<dbReference type="Proteomes" id="UP000588586">
    <property type="component" value="Unassembled WGS sequence"/>
</dbReference>
<dbReference type="PROSITE" id="PS50949">
    <property type="entry name" value="HTH_GNTR"/>
    <property type="match status" value="1"/>
</dbReference>
<dbReference type="InterPro" id="IPR011663">
    <property type="entry name" value="UTRA"/>
</dbReference>
<dbReference type="Pfam" id="PF07702">
    <property type="entry name" value="UTRA"/>
    <property type="match status" value="1"/>
</dbReference>
<evidence type="ECO:0000313" key="5">
    <source>
        <dbReference type="EMBL" id="NNM47014.1"/>
    </source>
</evidence>
<name>A0A849HKE6_9MICO</name>
<organism evidence="5 6">
    <name type="scientific">Knoellia koreensis</name>
    <dbReference type="NCBI Taxonomy" id="2730921"/>
    <lineage>
        <taxon>Bacteria</taxon>
        <taxon>Bacillati</taxon>
        <taxon>Actinomycetota</taxon>
        <taxon>Actinomycetes</taxon>
        <taxon>Micrococcales</taxon>
        <taxon>Intrasporangiaceae</taxon>
        <taxon>Knoellia</taxon>
    </lineage>
</organism>
<dbReference type="GO" id="GO:0003700">
    <property type="term" value="F:DNA-binding transcription factor activity"/>
    <property type="evidence" value="ECO:0007669"/>
    <property type="project" value="InterPro"/>
</dbReference>
<evidence type="ECO:0000256" key="1">
    <source>
        <dbReference type="ARBA" id="ARBA00023015"/>
    </source>
</evidence>
<dbReference type="SMART" id="SM00345">
    <property type="entry name" value="HTH_GNTR"/>
    <property type="match status" value="1"/>
</dbReference>
<keyword evidence="3" id="KW-0804">Transcription</keyword>
<dbReference type="SMART" id="SM00866">
    <property type="entry name" value="UTRA"/>
    <property type="match status" value="1"/>
</dbReference>
<dbReference type="InterPro" id="IPR000524">
    <property type="entry name" value="Tscrpt_reg_HTH_GntR"/>
</dbReference>
<dbReference type="EMBL" id="JABEPQ010000002">
    <property type="protein sequence ID" value="NNM47014.1"/>
    <property type="molecule type" value="Genomic_DNA"/>
</dbReference>
<dbReference type="Pfam" id="PF00392">
    <property type="entry name" value="GntR"/>
    <property type="match status" value="1"/>
</dbReference>
<gene>
    <name evidence="5" type="ORF">HJG52_13480</name>
</gene>
<reference evidence="5 6" key="1">
    <citation type="submission" date="2020-04" db="EMBL/GenBank/DDBJ databases">
        <title>Knoellia sp. isolate from air conditioner.</title>
        <authorList>
            <person name="Chea S."/>
            <person name="Kim D.-U."/>
        </authorList>
    </citation>
    <scope>NUCLEOTIDE SEQUENCE [LARGE SCALE GENOMIC DNA]</scope>
    <source>
        <strain evidence="5 6">DB2414S</strain>
    </source>
</reference>
<proteinExistence type="predicted"/>
<dbReference type="SUPFAM" id="SSF46785">
    <property type="entry name" value="Winged helix' DNA-binding domain"/>
    <property type="match status" value="1"/>
</dbReference>
<evidence type="ECO:0000256" key="2">
    <source>
        <dbReference type="ARBA" id="ARBA00023125"/>
    </source>
</evidence>
<dbReference type="InterPro" id="IPR028978">
    <property type="entry name" value="Chorismate_lyase_/UTRA_dom_sf"/>
</dbReference>
<keyword evidence="6" id="KW-1185">Reference proteome</keyword>
<dbReference type="PANTHER" id="PTHR44846">
    <property type="entry name" value="MANNOSYL-D-GLYCERATE TRANSPORT/METABOLISM SYSTEM REPRESSOR MNGR-RELATED"/>
    <property type="match status" value="1"/>
</dbReference>
<dbReference type="CDD" id="cd07377">
    <property type="entry name" value="WHTH_GntR"/>
    <property type="match status" value="1"/>
</dbReference>